<dbReference type="GO" id="GO:0022857">
    <property type="term" value="F:transmembrane transporter activity"/>
    <property type="evidence" value="ECO:0007669"/>
    <property type="project" value="InterPro"/>
</dbReference>
<dbReference type="SUPFAM" id="SSF103473">
    <property type="entry name" value="MFS general substrate transporter"/>
    <property type="match status" value="1"/>
</dbReference>
<comment type="caution">
    <text evidence="7">The sequence shown here is derived from an EMBL/GenBank/DDBJ whole genome shotgun (WGS) entry which is preliminary data.</text>
</comment>
<reference evidence="7 8" key="1">
    <citation type="journal article" date="2023" name="BMC Biol.">
        <title>The compact genome of the sponge Oopsacas minuta (Hexactinellida) is lacking key metazoan core genes.</title>
        <authorList>
            <person name="Santini S."/>
            <person name="Schenkelaars Q."/>
            <person name="Jourda C."/>
            <person name="Duchesne M."/>
            <person name="Belahbib H."/>
            <person name="Rocher C."/>
            <person name="Selva M."/>
            <person name="Riesgo A."/>
            <person name="Vervoort M."/>
            <person name="Leys S.P."/>
            <person name="Kodjabachian L."/>
            <person name="Le Bivic A."/>
            <person name="Borchiellini C."/>
            <person name="Claverie J.M."/>
            <person name="Renard E."/>
        </authorList>
    </citation>
    <scope>NUCLEOTIDE SEQUENCE [LARGE SCALE GENOMIC DNA]</scope>
    <source>
        <strain evidence="7">SPO-2</strain>
    </source>
</reference>
<dbReference type="InterPro" id="IPR005829">
    <property type="entry name" value="Sugar_transporter_CS"/>
</dbReference>
<keyword evidence="4 5" id="KW-0472">Membrane</keyword>
<name>A0AAV7KEL8_9METZ</name>
<dbReference type="InterPro" id="IPR050549">
    <property type="entry name" value="MFS_Trehalose_Transporter"/>
</dbReference>
<dbReference type="InterPro" id="IPR005828">
    <property type="entry name" value="MFS_sugar_transport-like"/>
</dbReference>
<dbReference type="EMBL" id="JAKMXF010000066">
    <property type="protein sequence ID" value="KAI6659155.1"/>
    <property type="molecule type" value="Genomic_DNA"/>
</dbReference>
<dbReference type="PANTHER" id="PTHR48021">
    <property type="match status" value="1"/>
</dbReference>
<dbReference type="PANTHER" id="PTHR48021:SF1">
    <property type="entry name" value="GH07001P-RELATED"/>
    <property type="match status" value="1"/>
</dbReference>
<keyword evidence="3 5" id="KW-1133">Transmembrane helix</keyword>
<feature type="transmembrane region" description="Helical" evidence="5">
    <location>
        <begin position="59"/>
        <end position="79"/>
    </location>
</feature>
<feature type="transmembrane region" description="Helical" evidence="5">
    <location>
        <begin position="403"/>
        <end position="422"/>
    </location>
</feature>
<dbReference type="InterPro" id="IPR020846">
    <property type="entry name" value="MFS_dom"/>
</dbReference>
<evidence type="ECO:0000256" key="1">
    <source>
        <dbReference type="ARBA" id="ARBA00004141"/>
    </source>
</evidence>
<dbReference type="InterPro" id="IPR036259">
    <property type="entry name" value="MFS_trans_sf"/>
</dbReference>
<evidence type="ECO:0000259" key="6">
    <source>
        <dbReference type="PROSITE" id="PS50850"/>
    </source>
</evidence>
<evidence type="ECO:0000313" key="7">
    <source>
        <dbReference type="EMBL" id="KAI6659155.1"/>
    </source>
</evidence>
<feature type="transmembrane region" description="Helical" evidence="5">
    <location>
        <begin position="372"/>
        <end position="391"/>
    </location>
</feature>
<feature type="domain" description="Major facilitator superfamily (MFS) profile" evidence="6">
    <location>
        <begin position="1"/>
        <end position="426"/>
    </location>
</feature>
<organism evidence="7 8">
    <name type="scientific">Oopsacas minuta</name>
    <dbReference type="NCBI Taxonomy" id="111878"/>
    <lineage>
        <taxon>Eukaryota</taxon>
        <taxon>Metazoa</taxon>
        <taxon>Porifera</taxon>
        <taxon>Hexactinellida</taxon>
        <taxon>Hexasterophora</taxon>
        <taxon>Lyssacinosida</taxon>
        <taxon>Leucopsacidae</taxon>
        <taxon>Oopsacas</taxon>
    </lineage>
</organism>
<feature type="transmembrane region" description="Helical" evidence="5">
    <location>
        <begin position="85"/>
        <end position="105"/>
    </location>
</feature>
<feature type="transmembrane region" description="Helical" evidence="5">
    <location>
        <begin position="267"/>
        <end position="288"/>
    </location>
</feature>
<comment type="subcellular location">
    <subcellularLocation>
        <location evidence="1">Membrane</location>
        <topology evidence="1">Multi-pass membrane protein</topology>
    </subcellularLocation>
</comment>
<keyword evidence="7" id="KW-0813">Transport</keyword>
<sequence>MIVATGIMDGYTSPIEDSLLENGMFSIDKYSTFVSAFVLGGMFSSTIGGLISEWLGIKTSLIFTSQLATFGAILLVIGNDSVSMTIGRLLVGFYAGMSMSWAIVYNSEIATDSVKKLYGAILAISLRIGAIISYSLGLWISYRWLAVLYMLMIVFITLNFVFLPETPRWLRNKGWDDRANQAREYFYDLYQENTSDEVNTKMSSDSSLENVNVSFSQKISSYFVWPVLRPLLVCCTIQIFKASSGQEYLLPYSAHTLESSISFNPKIAGLLFAVPELIGGILFLWVIQRISWKKLLLVTTIFQISSNGLLSLTIYLSTDKFHCSNTHISQETTICQILEFAPLIFVAMYAFTYTFGWGSIGWWLMGEILHPHYNRVSAGIVTLILFSIAYLNTQICPIVEEHFGSYTVFFINAIVCLIGFILQRFY</sequence>
<evidence type="ECO:0000256" key="2">
    <source>
        <dbReference type="ARBA" id="ARBA00022692"/>
    </source>
</evidence>
<evidence type="ECO:0000313" key="8">
    <source>
        <dbReference type="Proteomes" id="UP001165289"/>
    </source>
</evidence>
<feature type="transmembrane region" description="Helical" evidence="5">
    <location>
        <begin position="337"/>
        <end position="365"/>
    </location>
</feature>
<evidence type="ECO:0000256" key="4">
    <source>
        <dbReference type="ARBA" id="ARBA00023136"/>
    </source>
</evidence>
<proteinExistence type="predicted"/>
<feature type="transmembrane region" description="Helical" evidence="5">
    <location>
        <begin position="222"/>
        <end position="240"/>
    </location>
</feature>
<feature type="transmembrane region" description="Helical" evidence="5">
    <location>
        <begin position="117"/>
        <end position="136"/>
    </location>
</feature>
<dbReference type="PROSITE" id="PS00217">
    <property type="entry name" value="SUGAR_TRANSPORT_2"/>
    <property type="match status" value="1"/>
</dbReference>
<evidence type="ECO:0000256" key="5">
    <source>
        <dbReference type="SAM" id="Phobius"/>
    </source>
</evidence>
<feature type="transmembrane region" description="Helical" evidence="5">
    <location>
        <begin position="142"/>
        <end position="163"/>
    </location>
</feature>
<feature type="transmembrane region" description="Helical" evidence="5">
    <location>
        <begin position="295"/>
        <end position="317"/>
    </location>
</feature>
<protein>
    <submittedName>
        <fullName evidence="7">Sugar transporter ERD6-like 6</fullName>
    </submittedName>
</protein>
<dbReference type="PROSITE" id="PS50850">
    <property type="entry name" value="MFS"/>
    <property type="match status" value="1"/>
</dbReference>
<keyword evidence="2 5" id="KW-0812">Transmembrane</keyword>
<dbReference type="GO" id="GO:0016020">
    <property type="term" value="C:membrane"/>
    <property type="evidence" value="ECO:0007669"/>
    <property type="project" value="UniProtKB-SubCell"/>
</dbReference>
<evidence type="ECO:0000256" key="3">
    <source>
        <dbReference type="ARBA" id="ARBA00022989"/>
    </source>
</evidence>
<accession>A0AAV7KEL8</accession>
<gene>
    <name evidence="7" type="ORF">LOD99_14831</name>
</gene>
<dbReference type="Proteomes" id="UP001165289">
    <property type="component" value="Unassembled WGS sequence"/>
</dbReference>
<keyword evidence="8" id="KW-1185">Reference proteome</keyword>
<keyword evidence="7" id="KW-0762">Sugar transport</keyword>
<dbReference type="AlphaFoldDB" id="A0AAV7KEL8"/>
<dbReference type="Pfam" id="PF00083">
    <property type="entry name" value="Sugar_tr"/>
    <property type="match status" value="1"/>
</dbReference>
<dbReference type="Gene3D" id="1.20.1250.20">
    <property type="entry name" value="MFS general substrate transporter like domains"/>
    <property type="match status" value="1"/>
</dbReference>
<feature type="transmembrane region" description="Helical" evidence="5">
    <location>
        <begin position="30"/>
        <end position="52"/>
    </location>
</feature>